<dbReference type="GeneID" id="16607422"/>
<organism evidence="4 5">
    <name type="scientific">Pandoravirus salinus</name>
    <dbReference type="NCBI Taxonomy" id="1349410"/>
    <lineage>
        <taxon>Viruses</taxon>
        <taxon>Pandoravirus</taxon>
    </lineage>
</organism>
<dbReference type="InterPro" id="IPR008334">
    <property type="entry name" value="5'-Nucleotdase_C"/>
</dbReference>
<feature type="domain" description="Calcineurin-like phosphoesterase" evidence="2">
    <location>
        <begin position="24"/>
        <end position="213"/>
    </location>
</feature>
<dbReference type="Pfam" id="PF00149">
    <property type="entry name" value="Metallophos"/>
    <property type="match status" value="1"/>
</dbReference>
<dbReference type="GO" id="GO:0009166">
    <property type="term" value="P:nucleotide catabolic process"/>
    <property type="evidence" value="ECO:0007669"/>
    <property type="project" value="InterPro"/>
</dbReference>
<dbReference type="Gene3D" id="3.90.780.10">
    <property type="entry name" value="5'-Nucleotidase, C-terminal domain"/>
    <property type="match status" value="1"/>
</dbReference>
<dbReference type="SUPFAM" id="SSF55816">
    <property type="entry name" value="5'-nucleotidase (syn. UDP-sugar hydrolase), C-terminal domain"/>
    <property type="match status" value="1"/>
</dbReference>
<dbReference type="Proteomes" id="UP000204584">
    <property type="component" value="Segment"/>
</dbReference>
<name>S4W5J5_9VIRU</name>
<proteinExistence type="predicted"/>
<dbReference type="Gene3D" id="3.60.21.10">
    <property type="match status" value="1"/>
</dbReference>
<keyword evidence="1" id="KW-0732">Signal</keyword>
<dbReference type="InterPro" id="IPR036907">
    <property type="entry name" value="5'-Nucleotdase_C_sf"/>
</dbReference>
<dbReference type="EMBL" id="KC977571">
    <property type="protein sequence ID" value="AGO85635.1"/>
    <property type="molecule type" value="Genomic_DNA"/>
</dbReference>
<dbReference type="KEGG" id="vg:16607422"/>
<evidence type="ECO:0000259" key="3">
    <source>
        <dbReference type="Pfam" id="PF02872"/>
    </source>
</evidence>
<dbReference type="SUPFAM" id="SSF56300">
    <property type="entry name" value="Metallo-dependent phosphatases"/>
    <property type="match status" value="1"/>
</dbReference>
<feature type="domain" description="5'-Nucleotidase C-terminal" evidence="3">
    <location>
        <begin position="303"/>
        <end position="441"/>
    </location>
</feature>
<accession>S4W5J5</accession>
<evidence type="ECO:0000256" key="1">
    <source>
        <dbReference type="ARBA" id="ARBA00022729"/>
    </source>
</evidence>
<dbReference type="InterPro" id="IPR029052">
    <property type="entry name" value="Metallo-depent_PP-like"/>
</dbReference>
<sequence length="482" mass="52463">MDEPTEQLTLVAFGDVYNLRPRGIHAGITGMAALIDRQRRAGPQTLLVACGDVLSAEPDLSHWTPTESCKHMPTLLDMLGVDYAVPGNHEYERGADVFRLRMRECNFAWLCTNVLDGEAPFGCGVAEAVFVTAGGHRVGLMGLCTPDTPVISAAGPDVTFAPTVKRARQAVAVFTQQGVDAIVAVTHLSLAEDRQLVDAVPEIDLVLGGHDHHAMCEWVGRVPIVKAGSNFSHLARVDLRLSARQRPRIEQACLLVNGAGGPTAPAIDAALARLDAEARSRRGDQQQQQQHVAMLVKEFESAGNADCSMGRLVADLLCEAYQVDLFLINAAALRSNRTYEAGHVITDDDLRREMPFQARAVACRLKGRDVREALEHSLAAPHGRHHLHMSRGWHCTYDPAAPEGGRVVGITRDGTRLADDDTLRVGMIRYLRLGGDGFASLARGQTVAHPLDDVLLRDTVTACMRKRGTLCPLHEPRYDART</sequence>
<evidence type="ECO:0000313" key="4">
    <source>
        <dbReference type="EMBL" id="AGO85635.1"/>
    </source>
</evidence>
<protein>
    <submittedName>
        <fullName evidence="4">Bifunctional metallophosphatase/5'-nucleotidase</fullName>
    </submittedName>
</protein>
<dbReference type="Pfam" id="PF02872">
    <property type="entry name" value="5_nucleotid_C"/>
    <property type="match status" value="1"/>
</dbReference>
<dbReference type="PANTHER" id="PTHR11575">
    <property type="entry name" value="5'-NUCLEOTIDASE-RELATED"/>
    <property type="match status" value="1"/>
</dbReference>
<gene>
    <name evidence="4" type="ORF">psal_cds_1279</name>
</gene>
<dbReference type="InterPro" id="IPR006179">
    <property type="entry name" value="5_nucleotidase/apyrase"/>
</dbReference>
<dbReference type="RefSeq" id="YP_008438714.1">
    <property type="nucleotide sequence ID" value="NC_022098.1"/>
</dbReference>
<keyword evidence="5" id="KW-1185">Reference proteome</keyword>
<evidence type="ECO:0000313" key="5">
    <source>
        <dbReference type="Proteomes" id="UP000204584"/>
    </source>
</evidence>
<dbReference type="PRINTS" id="PR01607">
    <property type="entry name" value="APYRASEFAMLY"/>
</dbReference>
<dbReference type="PANTHER" id="PTHR11575:SF48">
    <property type="entry name" value="5'-NUCLEOTIDASE"/>
    <property type="match status" value="1"/>
</dbReference>
<dbReference type="GO" id="GO:0016787">
    <property type="term" value="F:hydrolase activity"/>
    <property type="evidence" value="ECO:0007669"/>
    <property type="project" value="InterPro"/>
</dbReference>
<evidence type="ECO:0000259" key="2">
    <source>
        <dbReference type="Pfam" id="PF00149"/>
    </source>
</evidence>
<dbReference type="InterPro" id="IPR004843">
    <property type="entry name" value="Calcineurin-like_PHP"/>
</dbReference>
<reference evidence="4 5" key="1">
    <citation type="journal article" date="2013" name="Science">
        <title>Pandoraviruses: amoeba viruses with genomes up to 2.5 Mb reaching that of parasitic eukaryotes.</title>
        <authorList>
            <person name="Philippe N."/>
            <person name="Legendre M."/>
            <person name="Doutre G."/>
            <person name="Coute Y."/>
            <person name="Poirot O."/>
            <person name="Lescot M."/>
            <person name="Arslan D."/>
            <person name="Seltzer V."/>
            <person name="Bertaux L."/>
            <person name="Bruley C."/>
            <person name="Garin J."/>
            <person name="Claverie J.M."/>
            <person name="Abergel C."/>
        </authorList>
    </citation>
    <scope>NUCLEOTIDE SEQUENCE [LARGE SCALE GENOMIC DNA]</scope>
</reference>